<feature type="region of interest" description="Disordered" evidence="6">
    <location>
        <begin position="133"/>
        <end position="157"/>
    </location>
</feature>
<feature type="compositionally biased region" description="Acidic residues" evidence="6">
    <location>
        <begin position="145"/>
        <end position="157"/>
    </location>
</feature>
<gene>
    <name evidence="7" type="ORF">BQ2448_3604</name>
</gene>
<evidence type="ECO:0000256" key="5">
    <source>
        <dbReference type="ARBA" id="ARBA00023242"/>
    </source>
</evidence>
<dbReference type="GO" id="GO:0032040">
    <property type="term" value="C:small-subunit processome"/>
    <property type="evidence" value="ECO:0007669"/>
    <property type="project" value="InterPro"/>
</dbReference>
<proteinExistence type="inferred from homology"/>
<comment type="similarity">
    <text evidence="3">Belongs to the UTP11 family.</text>
</comment>
<organism evidence="7 8">
    <name type="scientific">Microbotryum intermedium</name>
    <dbReference type="NCBI Taxonomy" id="269621"/>
    <lineage>
        <taxon>Eukaryota</taxon>
        <taxon>Fungi</taxon>
        <taxon>Dikarya</taxon>
        <taxon>Basidiomycota</taxon>
        <taxon>Pucciniomycotina</taxon>
        <taxon>Microbotryomycetes</taxon>
        <taxon>Microbotryales</taxon>
        <taxon>Microbotryaceae</taxon>
        <taxon>Microbotryum</taxon>
    </lineage>
</organism>
<evidence type="ECO:0000313" key="7">
    <source>
        <dbReference type="EMBL" id="SCV70842.1"/>
    </source>
</evidence>
<evidence type="ECO:0000313" key="8">
    <source>
        <dbReference type="Proteomes" id="UP000198372"/>
    </source>
</evidence>
<keyword evidence="5" id="KW-0539">Nucleus</keyword>
<dbReference type="STRING" id="269621.A0A238FAG4"/>
<accession>A0A238FAG4</accession>
<reference evidence="8" key="1">
    <citation type="submission" date="2016-09" db="EMBL/GenBank/DDBJ databases">
        <authorList>
            <person name="Jeantristanb JTB J.-T."/>
            <person name="Ricardo R."/>
        </authorList>
    </citation>
    <scope>NUCLEOTIDE SEQUENCE [LARGE SCALE GENOMIC DNA]</scope>
</reference>
<dbReference type="Pfam" id="PF03998">
    <property type="entry name" value="Utp11"/>
    <property type="match status" value="1"/>
</dbReference>
<evidence type="ECO:0000256" key="3">
    <source>
        <dbReference type="ARBA" id="ARBA00008105"/>
    </source>
</evidence>
<dbReference type="GO" id="GO:0006364">
    <property type="term" value="P:rRNA processing"/>
    <property type="evidence" value="ECO:0007669"/>
    <property type="project" value="UniProtKB-KW"/>
</dbReference>
<dbReference type="InterPro" id="IPR007144">
    <property type="entry name" value="SSU_processome_Utp11"/>
</dbReference>
<comment type="function">
    <text evidence="1">Involved in nucleolar processing of pre-18S ribosomal RNA.</text>
</comment>
<comment type="subcellular location">
    <subcellularLocation>
        <location evidence="2">Nucleus</location>
        <location evidence="2">Nucleolus</location>
    </subcellularLocation>
</comment>
<evidence type="ECO:0000256" key="6">
    <source>
        <dbReference type="SAM" id="MobiDB-lite"/>
    </source>
</evidence>
<keyword evidence="4" id="KW-0698">rRNA processing</keyword>
<evidence type="ECO:0000256" key="2">
    <source>
        <dbReference type="ARBA" id="ARBA00004604"/>
    </source>
</evidence>
<dbReference type="EMBL" id="FMSP01000006">
    <property type="protein sequence ID" value="SCV70842.1"/>
    <property type="molecule type" value="Genomic_DNA"/>
</dbReference>
<dbReference type="PANTHER" id="PTHR12838">
    <property type="entry name" value="U3 SMALL NUCLEOLAR RNA-ASSOCIATED PROTEIN 11"/>
    <property type="match status" value="1"/>
</dbReference>
<sequence>MVAWKLNEQKRQHRERAQPLHRAKLGLLEKHADYVKRARDYHSKEDRLNKLREKASAKNKDEFYFGMIRSKTIVCFLLSPKGVHVQSRGNEAMSNDLVKVLKTQDAGYIRTQQAVEQGRVRRLQQQLDSLVDNVTNAPKAGSGSGDDDDMMGDLDDWDAFDSAPPVASTSSLGAAAGKKHIIFSDNLDKVRTVDDPSKILPKKRRTSSTSVTKLATSKKGKAKAKASTHELAPTPEELEAMNKATQAHRERLTLELDARQDRLKQFALALKELENQRLLMGKGSKKMIVKKKKDPNARIEEDWKGDKTTMEEEEVGIASGARLYKWKAQRKR</sequence>
<feature type="compositionally biased region" description="Basic residues" evidence="6">
    <location>
        <begin position="216"/>
        <end position="226"/>
    </location>
</feature>
<evidence type="ECO:0000256" key="4">
    <source>
        <dbReference type="ARBA" id="ARBA00022552"/>
    </source>
</evidence>
<evidence type="ECO:0000256" key="1">
    <source>
        <dbReference type="ARBA" id="ARBA00004099"/>
    </source>
</evidence>
<keyword evidence="8" id="KW-1185">Reference proteome</keyword>
<name>A0A238FAG4_9BASI</name>
<protein>
    <submittedName>
        <fullName evidence="7">BQ2448_3604 protein</fullName>
    </submittedName>
</protein>
<feature type="region of interest" description="Disordered" evidence="6">
    <location>
        <begin position="194"/>
        <end position="230"/>
    </location>
</feature>
<dbReference type="Proteomes" id="UP000198372">
    <property type="component" value="Unassembled WGS sequence"/>
</dbReference>
<dbReference type="PANTHER" id="PTHR12838:SF0">
    <property type="entry name" value="U3 SMALL NUCLEOLAR RNA-ASSOCIATED PROTEIN 11-RELATED"/>
    <property type="match status" value="1"/>
</dbReference>
<dbReference type="OrthoDB" id="29058at2759"/>
<dbReference type="AlphaFoldDB" id="A0A238FAG4"/>